<dbReference type="Gramene" id="Psat05G0775400-T1">
    <property type="protein sequence ID" value="KAI5413272.1"/>
    <property type="gene ID" value="KIW84_057754"/>
</dbReference>
<dbReference type="InterPro" id="IPR043554">
    <property type="entry name" value="KINB"/>
</dbReference>
<evidence type="ECO:0000256" key="1">
    <source>
        <dbReference type="ARBA" id="ARBA00010926"/>
    </source>
</evidence>
<dbReference type="Gramene" id="PSAT_LOCUS19566_t1">
    <property type="protein sequence ID" value="CAL5200246.1"/>
    <property type="gene ID" value="PSAT_LOCUS19566"/>
</dbReference>
<sequence>MNSQFVVDLNSKMNNPYAANPGEATVMGFEILKTSDSGYNNVYTLTEDESRDPPEAPPQLQQTLLSYPTNVGSPSSLPLPQSAILNHLYIENREPQRSVVALGFTHRFRAKYVTAVLYKPVQRRGTTSI</sequence>
<dbReference type="PANTHER" id="PTHR46316:SF5">
    <property type="entry name" value="SNF1-RELATED PROTEIN KINASE REGULATORY SUBUNIT BETA-3"/>
    <property type="match status" value="1"/>
</dbReference>
<dbReference type="SMART" id="SM01010">
    <property type="entry name" value="AMPKBI"/>
    <property type="match status" value="1"/>
</dbReference>
<dbReference type="Pfam" id="PF04739">
    <property type="entry name" value="AMPKBI"/>
    <property type="match status" value="1"/>
</dbReference>
<dbReference type="PANTHER" id="PTHR46316">
    <property type="entry name" value="SNF1-RELATED PROTEIN KINASE REGULATORY SUBUNIT BETA-1"/>
    <property type="match status" value="1"/>
</dbReference>
<comment type="caution">
    <text evidence="3">The sequence shown here is derived from an EMBL/GenBank/DDBJ whole genome shotgun (WGS) entry which is preliminary data.</text>
</comment>
<accession>A0A9D5AIK7</accession>
<dbReference type="GO" id="GO:0019887">
    <property type="term" value="F:protein kinase regulator activity"/>
    <property type="evidence" value="ECO:0007669"/>
    <property type="project" value="EnsemblPlants"/>
</dbReference>
<dbReference type="GO" id="GO:1901982">
    <property type="term" value="F:maltose binding"/>
    <property type="evidence" value="ECO:0007669"/>
    <property type="project" value="EnsemblPlants"/>
</dbReference>
<dbReference type="InterPro" id="IPR006828">
    <property type="entry name" value="ASC_dom"/>
</dbReference>
<protein>
    <recommendedName>
        <fullName evidence="2">Association with the SNF1 complex (ASC) domain-containing protein</fullName>
    </recommendedName>
</protein>
<dbReference type="GO" id="GO:0031588">
    <property type="term" value="C:nucleotide-activated protein kinase complex"/>
    <property type="evidence" value="ECO:0007669"/>
    <property type="project" value="EnsemblPlants"/>
</dbReference>
<dbReference type="SUPFAM" id="SSF160219">
    <property type="entry name" value="AMPKBI-like"/>
    <property type="match status" value="1"/>
</dbReference>
<keyword evidence="4" id="KW-1185">Reference proteome</keyword>
<dbReference type="Proteomes" id="UP001058974">
    <property type="component" value="Chromosome 5"/>
</dbReference>
<comment type="similarity">
    <text evidence="1">Belongs to the 5'-AMP-activated protein kinase beta subunit family.</text>
</comment>
<dbReference type="AlphaFoldDB" id="A0A9D5AIK7"/>
<evidence type="ECO:0000313" key="3">
    <source>
        <dbReference type="EMBL" id="KAI5413272.1"/>
    </source>
</evidence>
<dbReference type="Gramene" id="Psat5g280640.1">
    <property type="protein sequence ID" value="Psat5g280640.1.cds"/>
    <property type="gene ID" value="Psat5g280640"/>
</dbReference>
<feature type="domain" description="Association with the SNF1 complex (ASC)" evidence="2">
    <location>
        <begin position="32"/>
        <end position="121"/>
    </location>
</feature>
<dbReference type="Gramene" id="Psat5g280640.2">
    <property type="protein sequence ID" value="Psat5g280640.2.cds"/>
    <property type="gene ID" value="Psat5g280640"/>
</dbReference>
<gene>
    <name evidence="3" type="ORF">KIW84_057754</name>
</gene>
<reference evidence="3 4" key="1">
    <citation type="journal article" date="2022" name="Nat. Genet.">
        <title>Improved pea reference genome and pan-genome highlight genomic features and evolutionary characteristics.</title>
        <authorList>
            <person name="Yang T."/>
            <person name="Liu R."/>
            <person name="Luo Y."/>
            <person name="Hu S."/>
            <person name="Wang D."/>
            <person name="Wang C."/>
            <person name="Pandey M.K."/>
            <person name="Ge S."/>
            <person name="Xu Q."/>
            <person name="Li N."/>
            <person name="Li G."/>
            <person name="Huang Y."/>
            <person name="Saxena R.K."/>
            <person name="Ji Y."/>
            <person name="Li M."/>
            <person name="Yan X."/>
            <person name="He Y."/>
            <person name="Liu Y."/>
            <person name="Wang X."/>
            <person name="Xiang C."/>
            <person name="Varshney R.K."/>
            <person name="Ding H."/>
            <person name="Gao S."/>
            <person name="Zong X."/>
        </authorList>
    </citation>
    <scope>NUCLEOTIDE SEQUENCE [LARGE SCALE GENOMIC DNA]</scope>
    <source>
        <strain evidence="3 4">cv. Zhongwan 6</strain>
    </source>
</reference>
<dbReference type="EMBL" id="JAMSHJ010000005">
    <property type="protein sequence ID" value="KAI5413272.1"/>
    <property type="molecule type" value="Genomic_DNA"/>
</dbReference>
<evidence type="ECO:0000313" key="4">
    <source>
        <dbReference type="Proteomes" id="UP001058974"/>
    </source>
</evidence>
<dbReference type="OrthoDB" id="531008at2759"/>
<evidence type="ECO:0000259" key="2">
    <source>
        <dbReference type="SMART" id="SM01010"/>
    </source>
</evidence>
<name>A0A9D5AIK7_PEA</name>
<dbReference type="Gene3D" id="6.20.250.60">
    <property type="match status" value="1"/>
</dbReference>
<organism evidence="3 4">
    <name type="scientific">Pisum sativum</name>
    <name type="common">Garden pea</name>
    <name type="synonym">Lathyrus oleraceus</name>
    <dbReference type="NCBI Taxonomy" id="3888"/>
    <lineage>
        <taxon>Eukaryota</taxon>
        <taxon>Viridiplantae</taxon>
        <taxon>Streptophyta</taxon>
        <taxon>Embryophyta</taxon>
        <taxon>Tracheophyta</taxon>
        <taxon>Spermatophyta</taxon>
        <taxon>Magnoliopsida</taxon>
        <taxon>eudicotyledons</taxon>
        <taxon>Gunneridae</taxon>
        <taxon>Pentapetalae</taxon>
        <taxon>rosids</taxon>
        <taxon>fabids</taxon>
        <taxon>Fabales</taxon>
        <taxon>Fabaceae</taxon>
        <taxon>Papilionoideae</taxon>
        <taxon>50 kb inversion clade</taxon>
        <taxon>NPAAA clade</taxon>
        <taxon>Hologalegina</taxon>
        <taxon>IRL clade</taxon>
        <taxon>Fabeae</taxon>
        <taxon>Lathyrus</taxon>
    </lineage>
</organism>
<dbReference type="GO" id="GO:0009569">
    <property type="term" value="C:chloroplast starch grain"/>
    <property type="evidence" value="ECO:0007669"/>
    <property type="project" value="EnsemblPlants"/>
</dbReference>
<dbReference type="InterPro" id="IPR037256">
    <property type="entry name" value="ASC_dom_sf"/>
</dbReference>
<proteinExistence type="inferred from homology"/>